<gene>
    <name evidence="2" type="ORF">SAMN04487860_12326</name>
</gene>
<keyword evidence="2" id="KW-0808">Transferase</keyword>
<accession>A0A1M7MJD8</accession>
<dbReference type="InterPro" id="IPR011009">
    <property type="entry name" value="Kinase-like_dom_sf"/>
</dbReference>
<organism evidence="2 3">
    <name type="scientific">Ruminococcus flavefaciens</name>
    <dbReference type="NCBI Taxonomy" id="1265"/>
    <lineage>
        <taxon>Bacteria</taxon>
        <taxon>Bacillati</taxon>
        <taxon>Bacillota</taxon>
        <taxon>Clostridia</taxon>
        <taxon>Eubacteriales</taxon>
        <taxon>Oscillospiraceae</taxon>
        <taxon>Ruminococcus</taxon>
    </lineage>
</organism>
<dbReference type="RefSeq" id="WP_072952466.1">
    <property type="nucleotide sequence ID" value="NZ_FRCT01000023.1"/>
</dbReference>
<dbReference type="GO" id="GO:0004672">
    <property type="term" value="F:protein kinase activity"/>
    <property type="evidence" value="ECO:0007669"/>
    <property type="project" value="InterPro"/>
</dbReference>
<feature type="domain" description="Protein kinase" evidence="1">
    <location>
        <begin position="18"/>
        <end position="316"/>
    </location>
</feature>
<proteinExistence type="predicted"/>
<evidence type="ECO:0000313" key="2">
    <source>
        <dbReference type="EMBL" id="SHM91068.1"/>
    </source>
</evidence>
<evidence type="ECO:0000259" key="1">
    <source>
        <dbReference type="PROSITE" id="PS50011"/>
    </source>
</evidence>
<dbReference type="Gene3D" id="1.10.510.10">
    <property type="entry name" value="Transferase(Phosphotransferase) domain 1"/>
    <property type="match status" value="1"/>
</dbReference>
<dbReference type="SMART" id="SM00220">
    <property type="entry name" value="S_TKc"/>
    <property type="match status" value="1"/>
</dbReference>
<protein>
    <submittedName>
        <fullName evidence="2">Protein kinase domain-containing protein</fullName>
    </submittedName>
</protein>
<dbReference type="PROSITE" id="PS50011">
    <property type="entry name" value="PROTEIN_KINASE_DOM"/>
    <property type="match status" value="1"/>
</dbReference>
<evidence type="ECO:0000313" key="3">
    <source>
        <dbReference type="Proteomes" id="UP000184394"/>
    </source>
</evidence>
<dbReference type="SUPFAM" id="SSF56112">
    <property type="entry name" value="Protein kinase-like (PK-like)"/>
    <property type="match status" value="1"/>
</dbReference>
<reference evidence="2 3" key="1">
    <citation type="submission" date="2016-11" db="EMBL/GenBank/DDBJ databases">
        <authorList>
            <person name="Jaros S."/>
            <person name="Januszkiewicz K."/>
            <person name="Wedrychowicz H."/>
        </authorList>
    </citation>
    <scope>NUCLEOTIDE SEQUENCE [LARGE SCALE GENOMIC DNA]</scope>
    <source>
        <strain evidence="2 3">Y1</strain>
    </source>
</reference>
<dbReference type="InterPro" id="IPR000719">
    <property type="entry name" value="Prot_kinase_dom"/>
</dbReference>
<dbReference type="EMBL" id="FRCT01000023">
    <property type="protein sequence ID" value="SHM91068.1"/>
    <property type="molecule type" value="Genomic_DNA"/>
</dbReference>
<dbReference type="Pfam" id="PF00069">
    <property type="entry name" value="Pkinase"/>
    <property type="match status" value="1"/>
</dbReference>
<dbReference type="GO" id="GO:0005524">
    <property type="term" value="F:ATP binding"/>
    <property type="evidence" value="ECO:0007669"/>
    <property type="project" value="InterPro"/>
</dbReference>
<dbReference type="OrthoDB" id="9805504at2"/>
<sequence length="447" mass="50461">MIELEIGQEVEMEFGGKAKVLSVIGSGGQGIVYLVRFNGQKWALKWYDINKMAKPAAFRKNLQNNINDGPPSNKFLWPKYLTKEMEDGTFGYIMELKPEGFDSFVDILNTYKLEIDPLTGRGVKRPVKFNTLSAMVTCVINIVNAFRQLHRAGKSYQDLNDGGFFINVNTGAVLVCDCDNIAPDGSNFGIGGKPGYMAPEVVRGIAQPNVQTDKYSLAVVLFKLLFRGDPMEGEKVVRDVCLTESSELKHYGQNAVFVYDPDDASNRPVRGIHDNIIKFWRIYPDYIKDAFIRSFTTGISDPTKRIIENEWQKLFIRLRSEIIQCGCGRTNFSSMFIHQNEKTFKCPKCGMEFVTIGFSNRDYRTPLYLGCKFYECEIVPESDDFTAVAGELVENKLKQGVLGIKNCSDRQWKAKMPDGVFYDIAPGKGFPVWQGLEIDFGEVKAQI</sequence>
<dbReference type="AlphaFoldDB" id="A0A1M7MJD8"/>
<name>A0A1M7MJD8_RUMFL</name>
<dbReference type="Proteomes" id="UP000184394">
    <property type="component" value="Unassembled WGS sequence"/>
</dbReference>
<keyword evidence="2" id="KW-0418">Kinase</keyword>